<keyword evidence="14" id="KW-1185">Reference proteome</keyword>
<dbReference type="InterPro" id="IPR035684">
    <property type="entry name" value="ArgRS_core"/>
</dbReference>
<comment type="similarity">
    <text evidence="1 9 10">Belongs to the class-I aminoacyl-tRNA synthetase family.</text>
</comment>
<dbReference type="Pfam" id="PF05746">
    <property type="entry name" value="DALR_1"/>
    <property type="match status" value="1"/>
</dbReference>
<protein>
    <recommendedName>
        <fullName evidence="9">Arginine--tRNA ligase</fullName>
        <ecNumber evidence="9">6.1.1.19</ecNumber>
    </recommendedName>
    <alternativeName>
        <fullName evidence="9">Arginyl-tRNA synthetase</fullName>
        <shortName evidence="9">ArgRS</shortName>
    </alternativeName>
</protein>
<dbReference type="SUPFAM" id="SSF47323">
    <property type="entry name" value="Anticodon-binding domain of a subclass of class I aminoacyl-tRNA synthetases"/>
    <property type="match status" value="1"/>
</dbReference>
<comment type="subcellular location">
    <subcellularLocation>
        <location evidence="9">Cytoplasm</location>
    </subcellularLocation>
</comment>
<dbReference type="GO" id="GO:0005524">
    <property type="term" value="F:ATP binding"/>
    <property type="evidence" value="ECO:0007669"/>
    <property type="project" value="UniProtKB-UniRule"/>
</dbReference>
<dbReference type="SMART" id="SM01016">
    <property type="entry name" value="Arg_tRNA_synt_N"/>
    <property type="match status" value="1"/>
</dbReference>
<dbReference type="SUPFAM" id="SSF52374">
    <property type="entry name" value="Nucleotidylyl transferase"/>
    <property type="match status" value="1"/>
</dbReference>
<evidence type="ECO:0000256" key="9">
    <source>
        <dbReference type="HAMAP-Rule" id="MF_00123"/>
    </source>
</evidence>
<dbReference type="Gene3D" id="3.40.50.620">
    <property type="entry name" value="HUPs"/>
    <property type="match status" value="1"/>
</dbReference>
<keyword evidence="6 9" id="KW-0648">Protein biosynthesis</keyword>
<dbReference type="GO" id="GO:0005737">
    <property type="term" value="C:cytoplasm"/>
    <property type="evidence" value="ECO:0007669"/>
    <property type="project" value="UniProtKB-SubCell"/>
</dbReference>
<comment type="caution">
    <text evidence="13">The sequence shown here is derived from an EMBL/GenBank/DDBJ whole genome shotgun (WGS) entry which is preliminary data.</text>
</comment>
<comment type="catalytic activity">
    <reaction evidence="8 9">
        <text>tRNA(Arg) + L-arginine + ATP = L-arginyl-tRNA(Arg) + AMP + diphosphate</text>
        <dbReference type="Rhea" id="RHEA:20301"/>
        <dbReference type="Rhea" id="RHEA-COMP:9658"/>
        <dbReference type="Rhea" id="RHEA-COMP:9673"/>
        <dbReference type="ChEBI" id="CHEBI:30616"/>
        <dbReference type="ChEBI" id="CHEBI:32682"/>
        <dbReference type="ChEBI" id="CHEBI:33019"/>
        <dbReference type="ChEBI" id="CHEBI:78442"/>
        <dbReference type="ChEBI" id="CHEBI:78513"/>
        <dbReference type="ChEBI" id="CHEBI:456215"/>
        <dbReference type="EC" id="6.1.1.19"/>
    </reaction>
</comment>
<dbReference type="SUPFAM" id="SSF55190">
    <property type="entry name" value="Arginyl-tRNA synthetase (ArgRS), N-terminal 'additional' domain"/>
    <property type="match status" value="1"/>
</dbReference>
<organism evidence="13 14">
    <name type="scientific">Mesohalobacter halotolerans</name>
    <dbReference type="NCBI Taxonomy" id="1883405"/>
    <lineage>
        <taxon>Bacteria</taxon>
        <taxon>Pseudomonadati</taxon>
        <taxon>Bacteroidota</taxon>
        <taxon>Flavobacteriia</taxon>
        <taxon>Flavobacteriales</taxon>
        <taxon>Flavobacteriaceae</taxon>
        <taxon>Mesohalobacter</taxon>
    </lineage>
</organism>
<dbReference type="InterPro" id="IPR008909">
    <property type="entry name" value="DALR_anticod-bd"/>
</dbReference>
<evidence type="ECO:0000259" key="12">
    <source>
        <dbReference type="SMART" id="SM01016"/>
    </source>
</evidence>
<gene>
    <name evidence="9" type="primary">argS</name>
    <name evidence="13" type="ORF">FCN74_11375</name>
</gene>
<feature type="domain" description="DALR anticodon binding" evidence="11">
    <location>
        <begin position="474"/>
        <end position="589"/>
    </location>
</feature>
<keyword evidence="2 9" id="KW-0963">Cytoplasm</keyword>
<dbReference type="Pfam" id="PF00750">
    <property type="entry name" value="tRNA-synt_1d"/>
    <property type="match status" value="1"/>
</dbReference>
<dbReference type="InterPro" id="IPR009080">
    <property type="entry name" value="tRNAsynth_Ia_anticodon-bd"/>
</dbReference>
<dbReference type="GO" id="GO:0006420">
    <property type="term" value="P:arginyl-tRNA aminoacylation"/>
    <property type="evidence" value="ECO:0007669"/>
    <property type="project" value="UniProtKB-UniRule"/>
</dbReference>
<dbReference type="Proteomes" id="UP000306552">
    <property type="component" value="Unassembled WGS sequence"/>
</dbReference>
<dbReference type="NCBIfam" id="TIGR00456">
    <property type="entry name" value="argS"/>
    <property type="match status" value="1"/>
</dbReference>
<dbReference type="Gene3D" id="1.10.730.10">
    <property type="entry name" value="Isoleucyl-tRNA Synthetase, Domain 1"/>
    <property type="match status" value="1"/>
</dbReference>
<dbReference type="PANTHER" id="PTHR11956:SF5">
    <property type="entry name" value="ARGININE--TRNA LIGASE, CYTOPLASMIC"/>
    <property type="match status" value="1"/>
</dbReference>
<dbReference type="InterPro" id="IPR001278">
    <property type="entry name" value="Arg-tRNA-ligase"/>
</dbReference>
<evidence type="ECO:0000256" key="4">
    <source>
        <dbReference type="ARBA" id="ARBA00022741"/>
    </source>
</evidence>
<dbReference type="AlphaFoldDB" id="A0A4V6ANP0"/>
<evidence type="ECO:0000256" key="1">
    <source>
        <dbReference type="ARBA" id="ARBA00005594"/>
    </source>
</evidence>
<sequence>MRLEQLLTPHLKGFFKKDYQKEIKKFEFQQTRKEFKGDITLVVFPLLKYIKTNPAQLAKNIGDYLKSNLSEIKDYNVIKGFLNLELQDDYLIQVLDDIYNDDNFGKKAPNGQKLMVEFSSPNTNKPLHLGHIRNITLGFAVAQIMEYAGFEVFKTQIINDRGIHICKSMLAWQKFGHGETPESTGMKGDHLVGKYYVRFDLAYKKQIQELVDKGITKDEAKAKAPILKEAQDMLKRWEKGDEEVVALWEKMNRWVYKGFDKTYKSLGVDFDKNYYESQTYLFGKDTIQNGLDKGIFFKKPDGSVWIDLSDEGLDEKIVLRADGTSVYMTQDIGTAIKRIEDFGIDKMVYTVGNEQDYHFKVLFLILKNLGYDWADNLYHLSYGMVDLPSGKMKSREGTVVDADDLIQDMALTAKQISEEHGRIEEYDAQQQDYLYQTIGLGALKYFILKVDPKKRIVFDPQKSVDFQGNTGPFIQYTYARIQSILRQYKSNPNQKLETYRLDEKESELIKILDQFPNLILQSAEQYSPALLANYTYELVKSFNSFYQNLSILGAESDNQKLFRVKLSASTAKVIKIAFKLLGIDVPDKM</sequence>
<dbReference type="InterPro" id="IPR001412">
    <property type="entry name" value="aa-tRNA-synth_I_CS"/>
</dbReference>
<accession>A0A4V6ANP0</accession>
<dbReference type="InterPro" id="IPR005148">
    <property type="entry name" value="Arg-tRNA-synth_N"/>
</dbReference>
<proteinExistence type="inferred from homology"/>
<dbReference type="InterPro" id="IPR014729">
    <property type="entry name" value="Rossmann-like_a/b/a_fold"/>
</dbReference>
<keyword evidence="3 9" id="KW-0436">Ligase</keyword>
<dbReference type="RefSeq" id="WP_138932730.1">
    <property type="nucleotide sequence ID" value="NZ_SWMU01000005.1"/>
</dbReference>
<keyword evidence="5 9" id="KW-0067">ATP-binding</keyword>
<evidence type="ECO:0000256" key="3">
    <source>
        <dbReference type="ARBA" id="ARBA00022598"/>
    </source>
</evidence>
<dbReference type="EMBL" id="SWMU01000005">
    <property type="protein sequence ID" value="TKS55545.1"/>
    <property type="molecule type" value="Genomic_DNA"/>
</dbReference>
<reference evidence="13 14" key="1">
    <citation type="submission" date="2019-04" db="EMBL/GenBank/DDBJ databases">
        <title>Psychroflexus halotolerans sp. nov., isolated from a marine solar saltern.</title>
        <authorList>
            <person name="Feng X."/>
        </authorList>
    </citation>
    <scope>NUCLEOTIDE SEQUENCE [LARGE SCALE GENOMIC DNA]</scope>
    <source>
        <strain evidence="13 14">WDS2C27</strain>
    </source>
</reference>
<dbReference type="PANTHER" id="PTHR11956">
    <property type="entry name" value="ARGINYL-TRNA SYNTHETASE"/>
    <property type="match status" value="1"/>
</dbReference>
<dbReference type="OrthoDB" id="9805987at2"/>
<keyword evidence="7 9" id="KW-0030">Aminoacyl-tRNA synthetase</keyword>
<evidence type="ECO:0000256" key="7">
    <source>
        <dbReference type="ARBA" id="ARBA00023146"/>
    </source>
</evidence>
<comment type="subunit">
    <text evidence="9">Monomer.</text>
</comment>
<evidence type="ECO:0000256" key="5">
    <source>
        <dbReference type="ARBA" id="ARBA00022840"/>
    </source>
</evidence>
<dbReference type="GO" id="GO:0004814">
    <property type="term" value="F:arginine-tRNA ligase activity"/>
    <property type="evidence" value="ECO:0007669"/>
    <property type="project" value="UniProtKB-UniRule"/>
</dbReference>
<evidence type="ECO:0000256" key="10">
    <source>
        <dbReference type="RuleBase" id="RU363038"/>
    </source>
</evidence>
<dbReference type="PROSITE" id="PS00178">
    <property type="entry name" value="AA_TRNA_LIGASE_I"/>
    <property type="match status" value="1"/>
</dbReference>
<dbReference type="HAMAP" id="MF_00123">
    <property type="entry name" value="Arg_tRNA_synth"/>
    <property type="match status" value="1"/>
</dbReference>
<keyword evidence="4 9" id="KW-0547">Nucleotide-binding</keyword>
<evidence type="ECO:0000256" key="6">
    <source>
        <dbReference type="ARBA" id="ARBA00022917"/>
    </source>
</evidence>
<evidence type="ECO:0000259" key="11">
    <source>
        <dbReference type="SMART" id="SM00836"/>
    </source>
</evidence>
<feature type="short sequence motif" description="'HIGH' region" evidence="9">
    <location>
        <begin position="121"/>
        <end position="131"/>
    </location>
</feature>
<evidence type="ECO:0000256" key="2">
    <source>
        <dbReference type="ARBA" id="ARBA00022490"/>
    </source>
</evidence>
<dbReference type="SMART" id="SM00836">
    <property type="entry name" value="DALR_1"/>
    <property type="match status" value="1"/>
</dbReference>
<dbReference type="PRINTS" id="PR01038">
    <property type="entry name" value="TRNASYNTHARG"/>
</dbReference>
<evidence type="ECO:0000256" key="8">
    <source>
        <dbReference type="ARBA" id="ARBA00049339"/>
    </source>
</evidence>
<evidence type="ECO:0000313" key="13">
    <source>
        <dbReference type="EMBL" id="TKS55545.1"/>
    </source>
</evidence>
<name>A0A4V6ANP0_9FLAO</name>
<dbReference type="Pfam" id="PF03485">
    <property type="entry name" value="Arg_tRNA_synt_N"/>
    <property type="match status" value="1"/>
</dbReference>
<dbReference type="EC" id="6.1.1.19" evidence="9"/>
<feature type="domain" description="Arginyl tRNA synthetase N-terminal" evidence="12">
    <location>
        <begin position="1"/>
        <end position="86"/>
    </location>
</feature>
<dbReference type="Gene3D" id="3.30.1360.70">
    <property type="entry name" value="Arginyl tRNA synthetase N-terminal domain"/>
    <property type="match status" value="1"/>
</dbReference>
<evidence type="ECO:0000313" key="14">
    <source>
        <dbReference type="Proteomes" id="UP000306552"/>
    </source>
</evidence>
<dbReference type="InterPro" id="IPR036695">
    <property type="entry name" value="Arg-tRNA-synth_N_sf"/>
</dbReference>